<comment type="caution">
    <text evidence="2">The sequence shown here is derived from an EMBL/GenBank/DDBJ whole genome shotgun (WGS) entry which is preliminary data.</text>
</comment>
<proteinExistence type="predicted"/>
<sequence length="165" mass="19044">MTQLHKISSAVQSVTNGLQSRDSSQTPITPLNDGDRFSQEQRRKTVLFFNRLRLIYGHRFTLQWSDEKTLRLARREWAGEVDALSWEQLEVALGRAKEKLIEGDEDFYWPDVGRILGLAKTRHPAAHRRFRRSLPEGEAVKQNRRKVGRKGMARLKALLGGNHVE</sequence>
<gene>
    <name evidence="2" type="ORF">HNR38_001665</name>
</gene>
<dbReference type="Proteomes" id="UP000591735">
    <property type="component" value="Unassembled WGS sequence"/>
</dbReference>
<name>A0A840UJ69_9GAMM</name>
<evidence type="ECO:0000256" key="1">
    <source>
        <dbReference type="SAM" id="MobiDB-lite"/>
    </source>
</evidence>
<organism evidence="2 3">
    <name type="scientific">Marinobacter oulmenensis</name>
    <dbReference type="NCBI Taxonomy" id="643747"/>
    <lineage>
        <taxon>Bacteria</taxon>
        <taxon>Pseudomonadati</taxon>
        <taxon>Pseudomonadota</taxon>
        <taxon>Gammaproteobacteria</taxon>
        <taxon>Pseudomonadales</taxon>
        <taxon>Marinobacteraceae</taxon>
        <taxon>Marinobacter</taxon>
    </lineage>
</organism>
<keyword evidence="3" id="KW-1185">Reference proteome</keyword>
<dbReference type="EMBL" id="JACHFE010000004">
    <property type="protein sequence ID" value="MBB5321176.1"/>
    <property type="molecule type" value="Genomic_DNA"/>
</dbReference>
<feature type="region of interest" description="Disordered" evidence="1">
    <location>
        <begin position="15"/>
        <end position="37"/>
    </location>
</feature>
<accession>A0A840UJ69</accession>
<feature type="compositionally biased region" description="Polar residues" evidence="1">
    <location>
        <begin position="15"/>
        <end position="29"/>
    </location>
</feature>
<dbReference type="AlphaFoldDB" id="A0A840UJ69"/>
<evidence type="ECO:0000313" key="3">
    <source>
        <dbReference type="Proteomes" id="UP000591735"/>
    </source>
</evidence>
<evidence type="ECO:0000313" key="2">
    <source>
        <dbReference type="EMBL" id="MBB5321176.1"/>
    </source>
</evidence>
<protein>
    <submittedName>
        <fullName evidence="2">Uncharacterized protein</fullName>
    </submittedName>
</protein>
<reference evidence="2 3" key="1">
    <citation type="submission" date="2020-08" db="EMBL/GenBank/DDBJ databases">
        <title>Genomic Encyclopedia of Type Strains, Phase IV (KMG-IV): sequencing the most valuable type-strain genomes for metagenomic binning, comparative biology and taxonomic classification.</title>
        <authorList>
            <person name="Goeker M."/>
        </authorList>
    </citation>
    <scope>NUCLEOTIDE SEQUENCE [LARGE SCALE GENOMIC DNA]</scope>
    <source>
        <strain evidence="2 3">DSM 22359</strain>
    </source>
</reference>